<dbReference type="EMBL" id="LFMY01000004">
    <property type="protein sequence ID" value="OKL60946.1"/>
    <property type="molecule type" value="Genomic_DNA"/>
</dbReference>
<evidence type="ECO:0000313" key="1">
    <source>
        <dbReference type="EMBL" id="OKL60946.1"/>
    </source>
</evidence>
<organism evidence="1 2">
    <name type="scientific">Talaromyces atroroseus</name>
    <dbReference type="NCBI Taxonomy" id="1441469"/>
    <lineage>
        <taxon>Eukaryota</taxon>
        <taxon>Fungi</taxon>
        <taxon>Dikarya</taxon>
        <taxon>Ascomycota</taxon>
        <taxon>Pezizomycotina</taxon>
        <taxon>Eurotiomycetes</taxon>
        <taxon>Eurotiomycetidae</taxon>
        <taxon>Eurotiales</taxon>
        <taxon>Trichocomaceae</taxon>
        <taxon>Talaromyces</taxon>
        <taxon>Talaromyces sect. Trachyspermi</taxon>
    </lineage>
</organism>
<dbReference type="OrthoDB" id="4464164at2759"/>
<dbReference type="Proteomes" id="UP000214365">
    <property type="component" value="Unassembled WGS sequence"/>
</dbReference>
<accession>A0A225B114</accession>
<keyword evidence="2" id="KW-1185">Reference proteome</keyword>
<dbReference type="Pfam" id="PF11951">
    <property type="entry name" value="Fungal_trans_2"/>
    <property type="match status" value="1"/>
</dbReference>
<proteinExistence type="predicted"/>
<dbReference type="GeneID" id="31003000"/>
<dbReference type="AlphaFoldDB" id="A0A225B114"/>
<dbReference type="InterPro" id="IPR021858">
    <property type="entry name" value="Fun_TF"/>
</dbReference>
<comment type="caution">
    <text evidence="1">The sequence shown here is derived from an EMBL/GenBank/DDBJ whole genome shotgun (WGS) entry which is preliminary data.</text>
</comment>
<reference evidence="1 2" key="1">
    <citation type="submission" date="2015-06" db="EMBL/GenBank/DDBJ databases">
        <title>Talaromyces atroroseus IBT 11181 draft genome.</title>
        <authorList>
            <person name="Rasmussen K.B."/>
            <person name="Rasmussen S."/>
            <person name="Petersen B."/>
            <person name="Sicheritz-Ponten T."/>
            <person name="Mortensen U.H."/>
            <person name="Thrane U."/>
        </authorList>
    </citation>
    <scope>NUCLEOTIDE SEQUENCE [LARGE SCALE GENOMIC DNA]</scope>
    <source>
        <strain evidence="1 2">IBT 11181</strain>
    </source>
</reference>
<dbReference type="RefSeq" id="XP_020121067.1">
    <property type="nucleotide sequence ID" value="XM_020265524.1"/>
</dbReference>
<gene>
    <name evidence="1" type="ORF">UA08_03245</name>
</gene>
<name>A0A225B114_TALAT</name>
<protein>
    <submittedName>
        <fullName evidence="1">Uncharacterized protein</fullName>
    </submittedName>
</protein>
<sequence>MEVFFMDDSSCNPFQEKARSFLAKKAMRKRLAEQKRARDRTITASKRAITPEKQTIETTRHERVTHKPVMELALRLQQELTPLERPIQLPSKRSVKSKCQWGVSYASCPNPSQAGRSAFRTSNIVSLISPVIALASKVHLSKWQNQDEQRKMQILALTYRGEAMKMARKQLCVATNTAEDNSSLVQHHRDLAVESQYIIILQLVLMDYFCFPTQAQAHFAASRKLVRSFTGDSMASFDHCDNMPSFIRNRQLHHIMTAFEGTHHGPDSLFWDRGDLVYLRENLYRFVCRVSDANTISAASASRGMKYMCRPRVHPQSLVWQCLIKVPEHNAGDSFSECHGQLAVLMSLCSIFMDYEPSTVVPNQCVSELENGLLTLGVEEALRNALNLAWMVAGSLGFPIESARQRLWSILGMLYVFRQQCHKDIHCGYREELSEGRVKSVCLEFLAGNTVSWVTSDNLHSV</sequence>
<evidence type="ECO:0000313" key="2">
    <source>
        <dbReference type="Proteomes" id="UP000214365"/>
    </source>
</evidence>